<dbReference type="Proteomes" id="UP000075420">
    <property type="component" value="Unassembled WGS sequence"/>
</dbReference>
<protein>
    <submittedName>
        <fullName evidence="2">Uncharacterized protein</fullName>
    </submittedName>
</protein>
<evidence type="ECO:0000313" key="3">
    <source>
        <dbReference type="Proteomes" id="UP000075420"/>
    </source>
</evidence>
<name>A0A150PU37_SORCE</name>
<sequence length="269" mass="28904">MNTAPARPAAADDDAAAAYEEFLSEAQAIADVQPYRLDPDVAMANVKTGMRVVAKHRQEIPEHLPRLDLREIESLGRLSLAVKFAAMAAERTVPSERLVSQRLAEARQIRGTLLPVVAGLAATKLVPQSKYDDIVRGRGARDTAADCVALAQVFRDGGAALEGKHSADPEMIKKAASVGSWLLQHLRPANARAEKAASPTPAVEIRNRLATLLARRYSTLQSVAHYFHGDGWEAVAPPLMSRHATRARKGPKATSSAVPVETPLQPPAP</sequence>
<dbReference type="AlphaFoldDB" id="A0A150PU37"/>
<proteinExistence type="predicted"/>
<feature type="region of interest" description="Disordered" evidence="1">
    <location>
        <begin position="243"/>
        <end position="269"/>
    </location>
</feature>
<organism evidence="2 3">
    <name type="scientific">Sorangium cellulosum</name>
    <name type="common">Polyangium cellulosum</name>
    <dbReference type="NCBI Taxonomy" id="56"/>
    <lineage>
        <taxon>Bacteria</taxon>
        <taxon>Pseudomonadati</taxon>
        <taxon>Myxococcota</taxon>
        <taxon>Polyangia</taxon>
        <taxon>Polyangiales</taxon>
        <taxon>Polyangiaceae</taxon>
        <taxon>Sorangium</taxon>
    </lineage>
</organism>
<comment type="caution">
    <text evidence="2">The sequence shown here is derived from an EMBL/GenBank/DDBJ whole genome shotgun (WGS) entry which is preliminary data.</text>
</comment>
<evidence type="ECO:0000313" key="2">
    <source>
        <dbReference type="EMBL" id="KYF58986.1"/>
    </source>
</evidence>
<gene>
    <name evidence="2" type="ORF">BE08_42295</name>
</gene>
<dbReference type="EMBL" id="JELY01000554">
    <property type="protein sequence ID" value="KYF58986.1"/>
    <property type="molecule type" value="Genomic_DNA"/>
</dbReference>
<evidence type="ECO:0000256" key="1">
    <source>
        <dbReference type="SAM" id="MobiDB-lite"/>
    </source>
</evidence>
<accession>A0A150PU37</accession>
<reference evidence="2 3" key="1">
    <citation type="submission" date="2014-02" db="EMBL/GenBank/DDBJ databases">
        <title>The small core and large imbalanced accessory genome model reveals a collaborative survival strategy of Sorangium cellulosum strains in nature.</title>
        <authorList>
            <person name="Han K."/>
            <person name="Peng R."/>
            <person name="Blom J."/>
            <person name="Li Y.-Z."/>
        </authorList>
    </citation>
    <scope>NUCLEOTIDE SEQUENCE [LARGE SCALE GENOMIC DNA]</scope>
    <source>
        <strain evidence="2 3">So0157-25</strain>
    </source>
</reference>